<name>A0A9P6E130_9AGAM</name>
<dbReference type="AlphaFoldDB" id="A0A9P6E130"/>
<evidence type="ECO:0000256" key="2">
    <source>
        <dbReference type="SAM" id="Phobius"/>
    </source>
</evidence>
<feature type="region of interest" description="Disordered" evidence="1">
    <location>
        <begin position="1"/>
        <end position="33"/>
    </location>
</feature>
<comment type="caution">
    <text evidence="3">The sequence shown here is derived from an EMBL/GenBank/DDBJ whole genome shotgun (WGS) entry which is preliminary data.</text>
</comment>
<accession>A0A9P6E130</accession>
<dbReference type="EMBL" id="MU128929">
    <property type="protein sequence ID" value="KAF9517795.1"/>
    <property type="molecule type" value="Genomic_DNA"/>
</dbReference>
<keyword evidence="2" id="KW-0472">Membrane</keyword>
<reference evidence="3" key="1">
    <citation type="journal article" date="2020" name="Nat. Commun.">
        <title>Large-scale genome sequencing of mycorrhizal fungi provides insights into the early evolution of symbiotic traits.</title>
        <authorList>
            <person name="Miyauchi S."/>
            <person name="Kiss E."/>
            <person name="Kuo A."/>
            <person name="Drula E."/>
            <person name="Kohler A."/>
            <person name="Sanchez-Garcia M."/>
            <person name="Morin E."/>
            <person name="Andreopoulos B."/>
            <person name="Barry K.W."/>
            <person name="Bonito G."/>
            <person name="Buee M."/>
            <person name="Carver A."/>
            <person name="Chen C."/>
            <person name="Cichocki N."/>
            <person name="Clum A."/>
            <person name="Culley D."/>
            <person name="Crous P.W."/>
            <person name="Fauchery L."/>
            <person name="Girlanda M."/>
            <person name="Hayes R.D."/>
            <person name="Keri Z."/>
            <person name="LaButti K."/>
            <person name="Lipzen A."/>
            <person name="Lombard V."/>
            <person name="Magnuson J."/>
            <person name="Maillard F."/>
            <person name="Murat C."/>
            <person name="Nolan M."/>
            <person name="Ohm R.A."/>
            <person name="Pangilinan J."/>
            <person name="Pereira M.F."/>
            <person name="Perotto S."/>
            <person name="Peter M."/>
            <person name="Pfister S."/>
            <person name="Riley R."/>
            <person name="Sitrit Y."/>
            <person name="Stielow J.B."/>
            <person name="Szollosi G."/>
            <person name="Zifcakova L."/>
            <person name="Stursova M."/>
            <person name="Spatafora J.W."/>
            <person name="Tedersoo L."/>
            <person name="Vaario L.M."/>
            <person name="Yamada A."/>
            <person name="Yan M."/>
            <person name="Wang P."/>
            <person name="Xu J."/>
            <person name="Bruns T."/>
            <person name="Baldrian P."/>
            <person name="Vilgalys R."/>
            <person name="Dunand C."/>
            <person name="Henrissat B."/>
            <person name="Grigoriev I.V."/>
            <person name="Hibbett D."/>
            <person name="Nagy L.G."/>
            <person name="Martin F.M."/>
        </authorList>
    </citation>
    <scope>NUCLEOTIDE SEQUENCE</scope>
    <source>
        <strain evidence="3">UP504</strain>
    </source>
</reference>
<feature type="transmembrane region" description="Helical" evidence="2">
    <location>
        <begin position="132"/>
        <end position="153"/>
    </location>
</feature>
<keyword evidence="4" id="KW-1185">Reference proteome</keyword>
<keyword evidence="2" id="KW-1133">Transmembrane helix</keyword>
<evidence type="ECO:0000313" key="3">
    <source>
        <dbReference type="EMBL" id="KAF9517795.1"/>
    </source>
</evidence>
<sequence>MPPKPTKRSKPLADESEWQELGHTSGSGDSDDGQQAYLELFMKIEADKVKKKKQQELQLLATTRKNLDTLNERETMLAEYTEIEENIKVLWGELLEEQERFLTLCETQQAEFHALQEERDERYDAALRSMKSACLGMYCVMCPGTSLLIFGFWSNN</sequence>
<evidence type="ECO:0000256" key="1">
    <source>
        <dbReference type="SAM" id="MobiDB-lite"/>
    </source>
</evidence>
<dbReference type="OrthoDB" id="3235454at2759"/>
<proteinExistence type="predicted"/>
<organism evidence="3 4">
    <name type="scientific">Hydnum rufescens UP504</name>
    <dbReference type="NCBI Taxonomy" id="1448309"/>
    <lineage>
        <taxon>Eukaryota</taxon>
        <taxon>Fungi</taxon>
        <taxon>Dikarya</taxon>
        <taxon>Basidiomycota</taxon>
        <taxon>Agaricomycotina</taxon>
        <taxon>Agaricomycetes</taxon>
        <taxon>Cantharellales</taxon>
        <taxon>Hydnaceae</taxon>
        <taxon>Hydnum</taxon>
    </lineage>
</organism>
<feature type="compositionally biased region" description="Basic residues" evidence="1">
    <location>
        <begin position="1"/>
        <end position="10"/>
    </location>
</feature>
<keyword evidence="2" id="KW-0812">Transmembrane</keyword>
<dbReference type="Proteomes" id="UP000886523">
    <property type="component" value="Unassembled WGS sequence"/>
</dbReference>
<evidence type="ECO:0000313" key="4">
    <source>
        <dbReference type="Proteomes" id="UP000886523"/>
    </source>
</evidence>
<gene>
    <name evidence="3" type="ORF">BS47DRAFT_1389512</name>
</gene>
<protein>
    <submittedName>
        <fullName evidence="3">Uncharacterized protein</fullName>
    </submittedName>
</protein>